<proteinExistence type="predicted"/>
<evidence type="ECO:0000313" key="1">
    <source>
        <dbReference type="EMBL" id="MBK1868801.1"/>
    </source>
</evidence>
<reference evidence="1" key="1">
    <citation type="submission" date="2021-01" db="EMBL/GenBank/DDBJ databases">
        <authorList>
            <person name="Sun Q."/>
        </authorList>
    </citation>
    <scope>NUCLEOTIDE SEQUENCE</scope>
    <source>
        <strain evidence="1">YIM B02566</strain>
    </source>
</reference>
<keyword evidence="2" id="KW-1185">Reference proteome</keyword>
<dbReference type="EMBL" id="JAENHL010000007">
    <property type="protein sequence ID" value="MBK1868801.1"/>
    <property type="molecule type" value="Genomic_DNA"/>
</dbReference>
<dbReference type="Proteomes" id="UP000616151">
    <property type="component" value="Unassembled WGS sequence"/>
</dbReference>
<organism evidence="1 2">
    <name type="scientific">Taklimakanibacter albus</name>
    <dbReference type="NCBI Taxonomy" id="2800327"/>
    <lineage>
        <taxon>Bacteria</taxon>
        <taxon>Pseudomonadati</taxon>
        <taxon>Pseudomonadota</taxon>
        <taxon>Alphaproteobacteria</taxon>
        <taxon>Hyphomicrobiales</taxon>
        <taxon>Aestuariivirgaceae</taxon>
        <taxon>Taklimakanibacter</taxon>
    </lineage>
</organism>
<name>A0ACC5R812_9HYPH</name>
<sequence>MTTDLNKAANTSKPKRRWGMILVSVLLAFLLIGGALVLLDSLEPEASPASTSSAIELPRVTTMPLEERQMERSLAITGTLMPRDEIFIGTALQDQRIREVLVEEGDQVVQGQVLIRLETDILTTKLNDADSRVARAISAVAEKEAQRAEAEASFRRTEKLRETGVANIQTYDERRAAFLTADHALKALKAELTQAEAQVAEAKLQLERAEIKAPEAGLISERRAQIGAMPGTDPLLKLIRNGDVELAADVPEADLPLVKPGQFVAVRFTGIDHVFEGEVRIVAPKVDPRTRLGTVKVMLPKDPIVRPGIFARGALLLERRTVVAVADTAVLFEEPGNKPYVYVVNDEQRVMRRFVEPGMRRDGYVEIRSGLGPQERVVRSASAFLQEGDKILPVTETGSLK</sequence>
<protein>
    <submittedName>
        <fullName evidence="1">Efflux RND transporter periplasmic adaptor subunit</fullName>
    </submittedName>
</protein>
<comment type="caution">
    <text evidence="1">The sequence shown here is derived from an EMBL/GenBank/DDBJ whole genome shotgun (WGS) entry which is preliminary data.</text>
</comment>
<evidence type="ECO:0000313" key="2">
    <source>
        <dbReference type="Proteomes" id="UP000616151"/>
    </source>
</evidence>
<gene>
    <name evidence="1" type="ORF">JHL16_20760</name>
</gene>
<accession>A0ACC5R812</accession>